<organism evidence="2">
    <name type="scientific">freshwater metagenome</name>
    <dbReference type="NCBI Taxonomy" id="449393"/>
    <lineage>
        <taxon>unclassified sequences</taxon>
        <taxon>metagenomes</taxon>
        <taxon>ecological metagenomes</taxon>
    </lineage>
</organism>
<dbReference type="AlphaFoldDB" id="A0A6J7JAF2"/>
<gene>
    <name evidence="2" type="ORF">UFOPK3543_03175</name>
</gene>
<feature type="region of interest" description="Disordered" evidence="1">
    <location>
        <begin position="32"/>
        <end position="54"/>
    </location>
</feature>
<accession>A0A6J7JAF2</accession>
<reference evidence="2" key="1">
    <citation type="submission" date="2020-05" db="EMBL/GenBank/DDBJ databases">
        <authorList>
            <person name="Chiriac C."/>
            <person name="Salcher M."/>
            <person name="Ghai R."/>
            <person name="Kavagutti S V."/>
        </authorList>
    </citation>
    <scope>NUCLEOTIDE SEQUENCE</scope>
</reference>
<evidence type="ECO:0000256" key="1">
    <source>
        <dbReference type="SAM" id="MobiDB-lite"/>
    </source>
</evidence>
<dbReference type="EMBL" id="CAFBMH010000218">
    <property type="protein sequence ID" value="CAB4939697.1"/>
    <property type="molecule type" value="Genomic_DNA"/>
</dbReference>
<proteinExistence type="predicted"/>
<protein>
    <submittedName>
        <fullName evidence="2">Unannotated protein</fullName>
    </submittedName>
</protein>
<evidence type="ECO:0000313" key="2">
    <source>
        <dbReference type="EMBL" id="CAB4939697.1"/>
    </source>
</evidence>
<name>A0A6J7JAF2_9ZZZZ</name>
<sequence length="54" mass="6259">MVADRRGVESRLLRDHRECERLVERVAVPCLTPHRQRNRKLHGSPSGSDLREIA</sequence>